<dbReference type="AlphaFoldDB" id="A0A2V4BD77"/>
<evidence type="ECO:0000313" key="2">
    <source>
        <dbReference type="Proteomes" id="UP000249915"/>
    </source>
</evidence>
<dbReference type="OrthoDB" id="9794455at2"/>
<dbReference type="RefSeq" id="WP_112280492.1">
    <property type="nucleotide sequence ID" value="NZ_MASW01000001.1"/>
</dbReference>
<dbReference type="EMBL" id="MASW01000001">
    <property type="protein sequence ID" value="PXY32462.1"/>
    <property type="molecule type" value="Genomic_DNA"/>
</dbReference>
<reference evidence="1 2" key="1">
    <citation type="submission" date="2016-07" db="EMBL/GenBank/DDBJ databases">
        <title>Draft genome sequence of Prauserella muralis DSM 45305, isolated from a mould-covered wall in an indoor environment.</title>
        <authorList>
            <person name="Ruckert C."/>
            <person name="Albersmeier A."/>
            <person name="Jiang C.-L."/>
            <person name="Jiang Y."/>
            <person name="Kalinowski J."/>
            <person name="Schneider O."/>
            <person name="Winkler A."/>
            <person name="Zotchev S.B."/>
        </authorList>
    </citation>
    <scope>NUCLEOTIDE SEQUENCE [LARGE SCALE GENOMIC DNA]</scope>
    <source>
        <strain evidence="1 2">DSM 45305</strain>
    </source>
</reference>
<keyword evidence="2" id="KW-1185">Reference proteome</keyword>
<gene>
    <name evidence="1" type="ORF">BAY60_09395</name>
</gene>
<sequence length="179" mass="18811">MIEVPVRRDGPWPVVAHVAALWVAGAVTTLTGGWLVVLAAFLHAGFLLVPPVLLLAALTYAVGTATRRVTSLTAGHGIRLLWALAYTFLSTVAVLFTVSALDALGTPFPPAVNLVLLTLPFPLVACAFVDRWTVRGPALVVLLTGVALCVWLPEPVPGAPAGSPVLREFGQFLRAFVTA</sequence>
<name>A0A2V4BD77_9PSEU</name>
<organism evidence="1 2">
    <name type="scientific">Prauserella muralis</name>
    <dbReference type="NCBI Taxonomy" id="588067"/>
    <lineage>
        <taxon>Bacteria</taxon>
        <taxon>Bacillati</taxon>
        <taxon>Actinomycetota</taxon>
        <taxon>Actinomycetes</taxon>
        <taxon>Pseudonocardiales</taxon>
        <taxon>Pseudonocardiaceae</taxon>
        <taxon>Prauserella</taxon>
    </lineage>
</organism>
<proteinExistence type="predicted"/>
<protein>
    <submittedName>
        <fullName evidence="1">Uncharacterized protein</fullName>
    </submittedName>
</protein>
<evidence type="ECO:0000313" key="1">
    <source>
        <dbReference type="EMBL" id="PXY32462.1"/>
    </source>
</evidence>
<dbReference type="Proteomes" id="UP000249915">
    <property type="component" value="Unassembled WGS sequence"/>
</dbReference>
<accession>A0A2V4BD77</accession>
<comment type="caution">
    <text evidence="1">The sequence shown here is derived from an EMBL/GenBank/DDBJ whole genome shotgun (WGS) entry which is preliminary data.</text>
</comment>